<dbReference type="PROSITE" id="PS00392">
    <property type="entry name" value="DDC_GAD_HDC_YDC"/>
    <property type="match status" value="1"/>
</dbReference>
<dbReference type="Gene3D" id="3.90.1150.10">
    <property type="entry name" value="Aspartate Aminotransferase, domain 1"/>
    <property type="match status" value="1"/>
</dbReference>
<evidence type="ECO:0000256" key="6">
    <source>
        <dbReference type="PIRSR" id="PIRSR602129-50"/>
    </source>
</evidence>
<evidence type="ECO:0000256" key="5">
    <source>
        <dbReference type="ARBA" id="ARBA00023239"/>
    </source>
</evidence>
<dbReference type="InterPro" id="IPR015424">
    <property type="entry name" value="PyrdxlP-dep_Trfase"/>
</dbReference>
<dbReference type="Proteomes" id="UP000652761">
    <property type="component" value="Unassembled WGS sequence"/>
</dbReference>
<comment type="similarity">
    <text evidence="2 7">Belongs to the group II decarboxylase family.</text>
</comment>
<feature type="non-terminal residue" evidence="8">
    <location>
        <position position="1"/>
    </location>
</feature>
<dbReference type="EMBL" id="NMUH01003718">
    <property type="protein sequence ID" value="MQM06824.1"/>
    <property type="molecule type" value="Genomic_DNA"/>
</dbReference>
<dbReference type="InterPro" id="IPR021115">
    <property type="entry name" value="Pyridoxal-P_BS"/>
</dbReference>
<evidence type="ECO:0000256" key="2">
    <source>
        <dbReference type="ARBA" id="ARBA00009533"/>
    </source>
</evidence>
<keyword evidence="9" id="KW-1185">Reference proteome</keyword>
<evidence type="ECO:0000313" key="8">
    <source>
        <dbReference type="EMBL" id="MQM06824.1"/>
    </source>
</evidence>
<keyword evidence="5 7" id="KW-0456">Lyase</keyword>
<evidence type="ECO:0000256" key="3">
    <source>
        <dbReference type="ARBA" id="ARBA00022793"/>
    </source>
</evidence>
<dbReference type="GO" id="GO:1901162">
    <property type="term" value="P:primary amino compound biosynthetic process"/>
    <property type="evidence" value="ECO:0007669"/>
    <property type="project" value="UniProtKB-ARBA"/>
</dbReference>
<dbReference type="PANTHER" id="PTHR11999:SF157">
    <property type="entry name" value="TRYPTOPHAN DECARBOXYLASE 1"/>
    <property type="match status" value="1"/>
</dbReference>
<dbReference type="GO" id="GO:0046189">
    <property type="term" value="P:phenol-containing compound biosynthetic process"/>
    <property type="evidence" value="ECO:0007669"/>
    <property type="project" value="UniProtKB-ARBA"/>
</dbReference>
<name>A0A843WS49_COLES</name>
<dbReference type="Gene3D" id="3.40.640.10">
    <property type="entry name" value="Type I PLP-dependent aspartate aminotransferase-like (Major domain)"/>
    <property type="match status" value="1"/>
</dbReference>
<dbReference type="GO" id="GO:0006520">
    <property type="term" value="P:amino acid metabolic process"/>
    <property type="evidence" value="ECO:0007669"/>
    <property type="project" value="InterPro"/>
</dbReference>
<dbReference type="FunFam" id="3.40.640.10:FF:000025">
    <property type="entry name" value="Histidine decarboxylase"/>
    <property type="match status" value="1"/>
</dbReference>
<dbReference type="InterPro" id="IPR015422">
    <property type="entry name" value="PyrdxlP-dep_Trfase_small"/>
</dbReference>
<dbReference type="Pfam" id="PF00282">
    <property type="entry name" value="Pyridoxal_deC"/>
    <property type="match status" value="1"/>
</dbReference>
<dbReference type="InterPro" id="IPR010977">
    <property type="entry name" value="Aromatic_deC"/>
</dbReference>
<dbReference type="GO" id="GO:0016831">
    <property type="term" value="F:carboxy-lyase activity"/>
    <property type="evidence" value="ECO:0007669"/>
    <property type="project" value="UniProtKB-KW"/>
</dbReference>
<gene>
    <name evidence="8" type="ORF">Taro_039653</name>
</gene>
<feature type="modified residue" description="N6-(pyridoxal phosphate)lysine" evidence="6">
    <location>
        <position position="319"/>
    </location>
</feature>
<dbReference type="InterPro" id="IPR002129">
    <property type="entry name" value="PyrdxlP-dep_de-COase"/>
</dbReference>
<evidence type="ECO:0000256" key="4">
    <source>
        <dbReference type="ARBA" id="ARBA00022898"/>
    </source>
</evidence>
<dbReference type="AlphaFoldDB" id="A0A843WS49"/>
<organism evidence="8 9">
    <name type="scientific">Colocasia esculenta</name>
    <name type="common">Wild taro</name>
    <name type="synonym">Arum esculentum</name>
    <dbReference type="NCBI Taxonomy" id="4460"/>
    <lineage>
        <taxon>Eukaryota</taxon>
        <taxon>Viridiplantae</taxon>
        <taxon>Streptophyta</taxon>
        <taxon>Embryophyta</taxon>
        <taxon>Tracheophyta</taxon>
        <taxon>Spermatophyta</taxon>
        <taxon>Magnoliopsida</taxon>
        <taxon>Liliopsida</taxon>
        <taxon>Araceae</taxon>
        <taxon>Aroideae</taxon>
        <taxon>Colocasieae</taxon>
        <taxon>Colocasia</taxon>
    </lineage>
</organism>
<comment type="caution">
    <text evidence="8">The sequence shown here is derived from an EMBL/GenBank/DDBJ whole genome shotgun (WGS) entry which is preliminary data.</text>
</comment>
<evidence type="ECO:0000256" key="7">
    <source>
        <dbReference type="RuleBase" id="RU000382"/>
    </source>
</evidence>
<sequence>LGGMGSLDSPLTSLTTGFNPLDVEEFRMQAHQTVDFICNYYKNVDSYPVLPRVEPGFLRRLLPESPPQHGEHFDSVLRELHTIVLPGMTHWTSPNFFAYFPATLSSVALSADLLSSALNPVAFNWLASPAVTELESLTMDWLAQLIDLPECFRFSGGSGGGVLQATTSEAMLCTLVAAREAVLARTGQDGAGRLVAYSSDQTHSTFAKACKIAGIPSCNVRILPTRREDDFGLSPETLRAAMKADAEAGLVPTYVCATVGTTSSTAVDPVGAVSEVAAGHGAWVHVDAAYAGSACLCPEFRHHLYGVDRVDSVSMSPHKWLLTGLDCCCLWVRDKARLTTSLSINPEYLKNRPSESGSVVDYKDWQVGVGRRFRALKLYMVLRCYGATNLQSHIRADVWLAQAFVRMVQSDPRFEVVVPRRFALVCFRLKPTLGDGEAGEAEAEALNRRLLETLNSTGRAYLTHTVLGSTYVIRFAAGASLTQLRHVEAAWGLIKEKTDEIMGSVDLVSAREI</sequence>
<keyword evidence="4 6" id="KW-0663">Pyridoxal phosphate</keyword>
<dbReference type="PRINTS" id="PR00800">
    <property type="entry name" value="YHDCRBOXLASE"/>
</dbReference>
<proteinExistence type="inferred from homology"/>
<dbReference type="InterPro" id="IPR015421">
    <property type="entry name" value="PyrdxlP-dep_Trfase_major"/>
</dbReference>
<evidence type="ECO:0000256" key="1">
    <source>
        <dbReference type="ARBA" id="ARBA00001933"/>
    </source>
</evidence>
<dbReference type="OrthoDB" id="658100at2759"/>
<protein>
    <recommendedName>
        <fullName evidence="10">Tryptophan decarboxylase</fullName>
    </recommendedName>
</protein>
<dbReference type="GO" id="GO:0005737">
    <property type="term" value="C:cytoplasm"/>
    <property type="evidence" value="ECO:0007669"/>
    <property type="project" value="TreeGrafter"/>
</dbReference>
<dbReference type="SUPFAM" id="SSF53383">
    <property type="entry name" value="PLP-dependent transferases"/>
    <property type="match status" value="1"/>
</dbReference>
<dbReference type="PANTHER" id="PTHR11999">
    <property type="entry name" value="GROUP II PYRIDOXAL-5-PHOSPHATE DECARBOXYLASE"/>
    <property type="match status" value="1"/>
</dbReference>
<dbReference type="Gene3D" id="1.20.1340.10">
    <property type="entry name" value="dopa decarboxylase, N-terminal domain"/>
    <property type="match status" value="1"/>
</dbReference>
<keyword evidence="3" id="KW-0210">Decarboxylase</keyword>
<dbReference type="GO" id="GO:0019752">
    <property type="term" value="P:carboxylic acid metabolic process"/>
    <property type="evidence" value="ECO:0007669"/>
    <property type="project" value="InterPro"/>
</dbReference>
<reference evidence="8" key="1">
    <citation type="submission" date="2017-07" db="EMBL/GenBank/DDBJ databases">
        <title>Taro Niue Genome Assembly and Annotation.</title>
        <authorList>
            <person name="Atibalentja N."/>
            <person name="Keating K."/>
            <person name="Fields C.J."/>
        </authorList>
    </citation>
    <scope>NUCLEOTIDE SEQUENCE</scope>
    <source>
        <strain evidence="8">Niue_2</strain>
        <tissue evidence="8">Leaf</tissue>
    </source>
</reference>
<accession>A0A843WS49</accession>
<evidence type="ECO:0000313" key="9">
    <source>
        <dbReference type="Proteomes" id="UP000652761"/>
    </source>
</evidence>
<dbReference type="GO" id="GO:0030170">
    <property type="term" value="F:pyridoxal phosphate binding"/>
    <property type="evidence" value="ECO:0007669"/>
    <property type="project" value="InterPro"/>
</dbReference>
<comment type="cofactor">
    <cofactor evidence="1 6 7">
        <name>pyridoxal 5'-phosphate</name>
        <dbReference type="ChEBI" id="CHEBI:597326"/>
    </cofactor>
</comment>
<evidence type="ECO:0008006" key="10">
    <source>
        <dbReference type="Google" id="ProtNLM"/>
    </source>
</evidence>